<feature type="transmembrane region" description="Helical" evidence="8">
    <location>
        <begin position="788"/>
        <end position="807"/>
    </location>
</feature>
<dbReference type="Pfam" id="PF04727">
    <property type="entry name" value="ELMO_CED12"/>
    <property type="match status" value="1"/>
</dbReference>
<dbReference type="EMBL" id="UYSG01011413">
    <property type="protein sequence ID" value="VDL62258.1"/>
    <property type="molecule type" value="Genomic_DNA"/>
</dbReference>
<evidence type="ECO:0000256" key="6">
    <source>
        <dbReference type="ARBA" id="ARBA00022989"/>
    </source>
</evidence>
<dbReference type="Pfam" id="PF13246">
    <property type="entry name" value="Cation_ATPase"/>
    <property type="match status" value="1"/>
</dbReference>
<evidence type="ECO:0000256" key="8">
    <source>
        <dbReference type="SAM" id="Phobius"/>
    </source>
</evidence>
<comment type="subcellular location">
    <subcellularLocation>
        <location evidence="1">Membrane</location>
        <topology evidence="1">Multi-pass membrane protein</topology>
    </subcellularLocation>
</comment>
<keyword evidence="4" id="KW-0547">Nucleotide-binding</keyword>
<feature type="transmembrane region" description="Helical" evidence="8">
    <location>
        <begin position="1545"/>
        <end position="1568"/>
    </location>
</feature>
<dbReference type="Pfam" id="PF00689">
    <property type="entry name" value="Cation_ATPase_C"/>
    <property type="match status" value="1"/>
</dbReference>
<dbReference type="OrthoDB" id="3352408at2759"/>
<dbReference type="InterPro" id="IPR001757">
    <property type="entry name" value="P_typ_ATPase"/>
</dbReference>
<dbReference type="GO" id="GO:0016020">
    <property type="term" value="C:membrane"/>
    <property type="evidence" value="ECO:0007669"/>
    <property type="project" value="UniProtKB-SubCell"/>
</dbReference>
<feature type="transmembrane region" description="Helical" evidence="8">
    <location>
        <begin position="1015"/>
        <end position="1034"/>
    </location>
</feature>
<evidence type="ECO:0000256" key="1">
    <source>
        <dbReference type="ARBA" id="ARBA00004141"/>
    </source>
</evidence>
<dbReference type="Gene3D" id="3.40.1110.10">
    <property type="entry name" value="Calcium-transporting ATPase, cytoplasmic domain N"/>
    <property type="match status" value="2"/>
</dbReference>
<feature type="transmembrane region" description="Helical" evidence="8">
    <location>
        <begin position="1580"/>
        <end position="1598"/>
    </location>
</feature>
<dbReference type="Gene3D" id="1.20.1110.10">
    <property type="entry name" value="Calcium-transporting ATPase, transmembrane domain"/>
    <property type="match status" value="3"/>
</dbReference>
<dbReference type="InterPro" id="IPR006068">
    <property type="entry name" value="ATPase_P-typ_cation-transptr_C"/>
</dbReference>
<keyword evidence="7 8" id="KW-0472">Membrane</keyword>
<dbReference type="Pfam" id="PF00122">
    <property type="entry name" value="E1-E2_ATPase"/>
    <property type="match status" value="1"/>
</dbReference>
<dbReference type="EC" id="7.2.2.10" evidence="2"/>
<evidence type="ECO:0000256" key="5">
    <source>
        <dbReference type="ARBA" id="ARBA00022840"/>
    </source>
</evidence>
<dbReference type="SMART" id="SM00831">
    <property type="entry name" value="Cation_ATPase_N"/>
    <property type="match status" value="1"/>
</dbReference>
<dbReference type="InterPro" id="IPR018303">
    <property type="entry name" value="ATPase_P-typ_P_site"/>
</dbReference>
<feature type="transmembrane region" description="Helical" evidence="8">
    <location>
        <begin position="1515"/>
        <end position="1533"/>
    </location>
</feature>
<dbReference type="PANTHER" id="PTHR42861">
    <property type="entry name" value="CALCIUM-TRANSPORTING ATPASE"/>
    <property type="match status" value="1"/>
</dbReference>
<name>A0A158QG14_HYMDI</name>
<reference evidence="12" key="1">
    <citation type="submission" date="2016-04" db="UniProtKB">
        <authorList>
            <consortium name="WormBaseParasite"/>
        </authorList>
    </citation>
    <scope>IDENTIFICATION</scope>
</reference>
<evidence type="ECO:0000313" key="10">
    <source>
        <dbReference type="EMBL" id="VDL62258.1"/>
    </source>
</evidence>
<dbReference type="Gene3D" id="3.40.50.1000">
    <property type="entry name" value="HAD superfamily/HAD-like"/>
    <property type="match status" value="2"/>
</dbReference>
<evidence type="ECO:0000256" key="7">
    <source>
        <dbReference type="ARBA" id="ARBA00023136"/>
    </source>
</evidence>
<dbReference type="NCBIfam" id="TIGR01494">
    <property type="entry name" value="ATPase_P-type"/>
    <property type="match status" value="3"/>
</dbReference>
<evidence type="ECO:0000256" key="4">
    <source>
        <dbReference type="ARBA" id="ARBA00022741"/>
    </source>
</evidence>
<evidence type="ECO:0000259" key="9">
    <source>
        <dbReference type="SMART" id="SM00831"/>
    </source>
</evidence>
<reference evidence="10 11" key="2">
    <citation type="submission" date="2018-11" db="EMBL/GenBank/DDBJ databases">
        <authorList>
            <consortium name="Pathogen Informatics"/>
        </authorList>
    </citation>
    <scope>NUCLEOTIDE SEQUENCE [LARGE SCALE GENOMIC DNA]</scope>
</reference>
<protein>
    <recommendedName>
        <fullName evidence="2">P-type Ca(2+) transporter</fullName>
        <ecNumber evidence="2">7.2.2.10</ecNumber>
    </recommendedName>
</protein>
<dbReference type="InterPro" id="IPR023299">
    <property type="entry name" value="ATPase_P-typ_cyto_dom_N"/>
</dbReference>
<dbReference type="PRINTS" id="PR00120">
    <property type="entry name" value="HATPASE"/>
</dbReference>
<dbReference type="STRING" id="6216.A0A158QG14"/>
<dbReference type="GO" id="GO:0016887">
    <property type="term" value="F:ATP hydrolysis activity"/>
    <property type="evidence" value="ECO:0007669"/>
    <property type="project" value="InterPro"/>
</dbReference>
<dbReference type="GO" id="GO:0005524">
    <property type="term" value="F:ATP binding"/>
    <property type="evidence" value="ECO:0007669"/>
    <property type="project" value="UniProtKB-KW"/>
</dbReference>
<feature type="domain" description="Cation-transporting P-type ATPase N-terminal" evidence="9">
    <location>
        <begin position="720"/>
        <end position="784"/>
    </location>
</feature>
<accession>A0A158QG14</accession>
<keyword evidence="3 8" id="KW-0812">Transmembrane</keyword>
<dbReference type="SUPFAM" id="SSF81653">
    <property type="entry name" value="Calcium ATPase, transduction domain A"/>
    <property type="match status" value="1"/>
</dbReference>
<feature type="transmembrane region" description="Helical" evidence="8">
    <location>
        <begin position="1040"/>
        <end position="1066"/>
    </location>
</feature>
<dbReference type="Proteomes" id="UP000274504">
    <property type="component" value="Unassembled WGS sequence"/>
</dbReference>
<dbReference type="SUPFAM" id="SSF56784">
    <property type="entry name" value="HAD-like"/>
    <property type="match status" value="1"/>
</dbReference>
<dbReference type="PRINTS" id="PR00119">
    <property type="entry name" value="CATATPASE"/>
</dbReference>
<keyword evidence="6 8" id="KW-1133">Transmembrane helix</keyword>
<dbReference type="InterPro" id="IPR059000">
    <property type="entry name" value="ATPase_P-type_domA"/>
</dbReference>
<evidence type="ECO:0000313" key="11">
    <source>
        <dbReference type="Proteomes" id="UP000274504"/>
    </source>
</evidence>
<dbReference type="WBParaSite" id="HDID_0000984101-mRNA-1">
    <property type="protein sequence ID" value="HDID_0000984101-mRNA-1"/>
    <property type="gene ID" value="HDID_0000984101"/>
</dbReference>
<organism evidence="12">
    <name type="scientific">Hymenolepis diminuta</name>
    <name type="common">Rat tapeworm</name>
    <dbReference type="NCBI Taxonomy" id="6216"/>
    <lineage>
        <taxon>Eukaryota</taxon>
        <taxon>Metazoa</taxon>
        <taxon>Spiralia</taxon>
        <taxon>Lophotrochozoa</taxon>
        <taxon>Platyhelminthes</taxon>
        <taxon>Cestoda</taxon>
        <taxon>Eucestoda</taxon>
        <taxon>Cyclophyllidea</taxon>
        <taxon>Hymenolepididae</taxon>
        <taxon>Hymenolepis</taxon>
    </lineage>
</organism>
<dbReference type="PROSITE" id="PS00154">
    <property type="entry name" value="ATPASE_E1_E2"/>
    <property type="match status" value="1"/>
</dbReference>
<dbReference type="InterPro" id="IPR023298">
    <property type="entry name" value="ATPase_P-typ_TM_dom_sf"/>
</dbReference>
<evidence type="ECO:0000313" key="12">
    <source>
        <dbReference type="WBParaSite" id="HDID_0000984101-mRNA-1"/>
    </source>
</evidence>
<dbReference type="InterPro" id="IPR006816">
    <property type="entry name" value="ELMO_dom"/>
</dbReference>
<dbReference type="InterPro" id="IPR004014">
    <property type="entry name" value="ATPase_P-typ_cation-transptr_N"/>
</dbReference>
<sequence length="1635" mass="179346">MDFQYPDRVHFLLDNGIASFLFNALEAARSRKSLPPLPQTTSGKVSRSNSRLGNLVIRPKALSISQSMNTSLGVAATRGTAAHLTSAEQEKKRRRVSELQVLTVCLVYAIYEASMDSLAETLNILPPYCIASVVADLMSETDPLDKYIEVMFAPQSEIRDDSSLNNSNSTTTTSRSGNIFSSLKFSKNLLSPSALSRISRMNSIGGDSQIGPSLSVATTNQLPSPSVQHLTVTPKPLVDSTPIIDEKRVSVLTDPMEINLRDILINLQHFIIQPYINLLNAQPDERQMHRALRDLCRLIRPDITSSSNSSSSGVSTEVNPKVEIYRMCGFNDPHKPDDDFKIPPKMLSVICLSSLVKHREDLIHRILENQNPLDNDRSISPVIAWLEADKIGGHPHFPLMSAVRAVALVLCQVLDINNKSSVEDEQLNTLLFQSSPNADSILELFLHCFDTFYNIWFAVNAAPHDLERISRALGTGLSNTISTCPNTFDEFARTLANFSLDSIRKSWKMRDEEREKNHLAVQELHRDLVKQHTETVTKQRLYTMSHGQPLTYTKITKKEVQRLRVSLSTDQNLLLVRDPQNRVVAICDIITDLFELVVLTIDTEQATEQDADSLPRPLSAKQQSRHNQIVLNAHSEYLQTSWIDGFSCLRKEKFTSAAFADDVNLISNLELRIRLFGLNLDTVPSKAIELPSSYPDLTGLFTLNGIEKVHVMVSHIKCNSASLRSTGEILNILGVSSRRLEQIGPNEFKADPPDPLWLKYLKQFLEPMIGLLISSAFISVLMGQFDDAVSISAAIFIVVTVGFIQGYRSERAIESLKKLMPPKCNCLREGKVQSIPASTLVPGDVVYLSLGDRVPADLRIIESSDLRIDESNLTGENKPIAKHSNSLPSHISEVSLAKPLETSPSSLSLDSGDFPSSVVRRTDSFNSCSWVDGETVISFENAAAAAIIPPQRIEGAHRLTNIGFMGTLVRAGNAIGVVIATGEYSEFGEVFKMMQNEEAPRTPLQKSMDRLGKHLSMISGAIIFCIVVVGLIQGRNILELITVAVSLAVAAIPEGLPIVVTVTLAIGQMRMAARNAIIKKLPAVETLGCVNVICADKTGTMTKNEMTVTCIVTGGLERADVTGVGYDPTNGEVTLEHSDGPNSAITHPNLRRLVEIGSLCNNSSLKGGILYGQPTEGALLCLAAKNPCTSSFFMKGAPDRVLPLCTYYRTACASPNDLGALITIGETERASILAEAARMASNGGLRVLAFAEGSRIEGDFVFAGLVGLLDPPRPDVESAVEICYRSGSRLSLYRPGDICLSGEEVEKMSLHQLQSQIHCVTVFYRAGPRHKCKIVKALQKRGLVVAMTGDGVNDAIALKSADIGIAMGASGTDVCKEAADVVLLDDAFSSVLAAMEEGKALFANICNFIRFQLSTSIAALSLIALSTVLSLPNPLNAMQILYINILMDGPPAQSLGVEPPDADVVSQPPRHVHESILDKRLMKSVLISSFMIVAGTLFIFHREMAADGKVTPRDTTMTFTCFVLFDMFNALSCRSQKKSIFEIGFFSNRVFVLAVSLSLIGQLLVIYFPPLQSVFQTEPIYINDWLLLLTISSSVFMISEYRKSRLTLSKLFQLRKLFRFMRPSRTSVVSSKTIV</sequence>
<gene>
    <name evidence="10" type="ORF">HDID_LOCUS9839</name>
</gene>
<dbReference type="Pfam" id="PF00690">
    <property type="entry name" value="Cation_ATPase_N"/>
    <property type="match status" value="1"/>
</dbReference>
<dbReference type="SUPFAM" id="SSF81665">
    <property type="entry name" value="Calcium ATPase, transmembrane domain M"/>
    <property type="match status" value="1"/>
</dbReference>
<dbReference type="Gene3D" id="2.70.150.10">
    <property type="entry name" value="Calcium-transporting ATPase, cytoplasmic transduction domain A"/>
    <property type="match status" value="2"/>
</dbReference>
<dbReference type="InterPro" id="IPR036412">
    <property type="entry name" value="HAD-like_sf"/>
</dbReference>
<proteinExistence type="predicted"/>
<dbReference type="SUPFAM" id="SSF81660">
    <property type="entry name" value="Metal cation-transporting ATPase, ATP-binding domain N"/>
    <property type="match status" value="1"/>
</dbReference>
<dbReference type="InterPro" id="IPR023214">
    <property type="entry name" value="HAD_sf"/>
</dbReference>
<feature type="transmembrane region" description="Helical" evidence="8">
    <location>
        <begin position="1481"/>
        <end position="1500"/>
    </location>
</feature>
<dbReference type="InterPro" id="IPR008250">
    <property type="entry name" value="ATPase_P-typ_transduc_dom_A_sf"/>
</dbReference>
<evidence type="ECO:0000256" key="3">
    <source>
        <dbReference type="ARBA" id="ARBA00022692"/>
    </source>
</evidence>
<dbReference type="GO" id="GO:0005388">
    <property type="term" value="F:P-type calcium transporter activity"/>
    <property type="evidence" value="ECO:0007669"/>
    <property type="project" value="UniProtKB-EC"/>
</dbReference>
<evidence type="ECO:0000256" key="2">
    <source>
        <dbReference type="ARBA" id="ARBA00012790"/>
    </source>
</evidence>
<keyword evidence="5" id="KW-0067">ATP-binding</keyword>